<dbReference type="AlphaFoldDB" id="A0A6C0J5H9"/>
<keyword evidence="4" id="KW-0274">FAD</keyword>
<reference evidence="8" key="1">
    <citation type="journal article" date="2020" name="Nature">
        <title>Giant virus diversity and host interactions through global metagenomics.</title>
        <authorList>
            <person name="Schulz F."/>
            <person name="Roux S."/>
            <person name="Paez-Espino D."/>
            <person name="Jungbluth S."/>
            <person name="Walsh D.A."/>
            <person name="Denef V.J."/>
            <person name="McMahon K.D."/>
            <person name="Konstantinidis K.T."/>
            <person name="Eloe-Fadrosh E.A."/>
            <person name="Kyrpides N.C."/>
            <person name="Woyke T."/>
        </authorList>
    </citation>
    <scope>NUCLEOTIDE SEQUENCE</scope>
    <source>
        <strain evidence="8">GVMAG-M-3300025778-1</strain>
    </source>
</reference>
<evidence type="ECO:0000259" key="7">
    <source>
        <dbReference type="PROSITE" id="PS51324"/>
    </source>
</evidence>
<proteinExistence type="predicted"/>
<dbReference type="Gene3D" id="1.20.120.310">
    <property type="entry name" value="ERV/ALR sulfhydryl oxidase domain"/>
    <property type="match status" value="1"/>
</dbReference>
<accession>A0A6C0J5H9</accession>
<dbReference type="Pfam" id="PF04777">
    <property type="entry name" value="Evr1_Alr"/>
    <property type="match status" value="1"/>
</dbReference>
<dbReference type="EMBL" id="MN740320">
    <property type="protein sequence ID" value="QHU00031.1"/>
    <property type="molecule type" value="Genomic_DNA"/>
</dbReference>
<dbReference type="InterPro" id="IPR036774">
    <property type="entry name" value="ERV/ALR_sulphydryl_oxid_sf"/>
</dbReference>
<keyword evidence="3" id="KW-0285">Flavoprotein</keyword>
<comment type="cofactor">
    <cofactor evidence="1">
        <name>FAD</name>
        <dbReference type="ChEBI" id="CHEBI:57692"/>
    </cofactor>
</comment>
<feature type="domain" description="ERV/ALR sulfhydryl oxidase" evidence="7">
    <location>
        <begin position="1"/>
        <end position="86"/>
    </location>
</feature>
<evidence type="ECO:0000256" key="2">
    <source>
        <dbReference type="ARBA" id="ARBA00012512"/>
    </source>
</evidence>
<evidence type="ECO:0000256" key="1">
    <source>
        <dbReference type="ARBA" id="ARBA00001974"/>
    </source>
</evidence>
<dbReference type="InterPro" id="IPR017905">
    <property type="entry name" value="ERV/ALR_sulphydryl_oxidase"/>
</dbReference>
<evidence type="ECO:0000256" key="3">
    <source>
        <dbReference type="ARBA" id="ARBA00022630"/>
    </source>
</evidence>
<protein>
    <recommendedName>
        <fullName evidence="2">thiol oxidase</fullName>
        <ecNumber evidence="2">1.8.3.2</ecNumber>
    </recommendedName>
</protein>
<evidence type="ECO:0000256" key="6">
    <source>
        <dbReference type="ARBA" id="ARBA00023157"/>
    </source>
</evidence>
<evidence type="ECO:0000256" key="5">
    <source>
        <dbReference type="ARBA" id="ARBA00023002"/>
    </source>
</evidence>
<dbReference type="GO" id="GO:0016972">
    <property type="term" value="F:thiol oxidase activity"/>
    <property type="evidence" value="ECO:0007669"/>
    <property type="project" value="UniProtKB-EC"/>
</dbReference>
<dbReference type="EC" id="1.8.3.2" evidence="2"/>
<sequence length="226" mass="26228">MDTRFWGPSAWQLFHLVSMGPHPEKVLHLMKDILPCKFCRASTSEFVGKHPYDAKDPAKWLYEIHTMVNHKLKTQCATDPAVPDPGPDPSFEEVKHKYEAMKPTAVPGRDFLFAIARNYEGRDPETQIRFLDSLSLVFPFHADTFQAYLKKHPVDLDHYLKWMYGLLAALSKKFRVSIPTFRGYAHHVAYYKSGCAKKTYHGKTCRNGTKTRDHRKTQRLVHKRLL</sequence>
<evidence type="ECO:0000256" key="4">
    <source>
        <dbReference type="ARBA" id="ARBA00022827"/>
    </source>
</evidence>
<dbReference type="PROSITE" id="PS51324">
    <property type="entry name" value="ERV_ALR"/>
    <property type="match status" value="1"/>
</dbReference>
<keyword evidence="6" id="KW-1015">Disulfide bond</keyword>
<dbReference type="SUPFAM" id="SSF69000">
    <property type="entry name" value="FAD-dependent thiol oxidase"/>
    <property type="match status" value="1"/>
</dbReference>
<name>A0A6C0J5H9_9ZZZZ</name>
<keyword evidence="5" id="KW-0560">Oxidoreductase</keyword>
<organism evidence="8">
    <name type="scientific">viral metagenome</name>
    <dbReference type="NCBI Taxonomy" id="1070528"/>
    <lineage>
        <taxon>unclassified sequences</taxon>
        <taxon>metagenomes</taxon>
        <taxon>organismal metagenomes</taxon>
    </lineage>
</organism>
<evidence type="ECO:0000313" key="8">
    <source>
        <dbReference type="EMBL" id="QHU00031.1"/>
    </source>
</evidence>